<evidence type="ECO:0000313" key="3">
    <source>
        <dbReference type="Proteomes" id="UP000008394"/>
    </source>
</evidence>
<dbReference type="Pfam" id="PF00535">
    <property type="entry name" value="Glycos_transf_2"/>
    <property type="match status" value="1"/>
</dbReference>
<dbReference type="AlphaFoldDB" id="A0A806FJ46"/>
<organism evidence="2 3">
    <name type="scientific">Bifidobacterium animalis subsp. lactis CNCM I-2494</name>
    <dbReference type="NCBI Taxonomy" id="1042403"/>
    <lineage>
        <taxon>Bacteria</taxon>
        <taxon>Bacillati</taxon>
        <taxon>Actinomycetota</taxon>
        <taxon>Actinomycetes</taxon>
        <taxon>Bifidobacteriales</taxon>
        <taxon>Bifidobacteriaceae</taxon>
        <taxon>Bifidobacterium</taxon>
    </lineage>
</organism>
<dbReference type="GO" id="GO:0044010">
    <property type="term" value="P:single-species biofilm formation"/>
    <property type="evidence" value="ECO:0007669"/>
    <property type="project" value="TreeGrafter"/>
</dbReference>
<dbReference type="EMBL" id="CP002915">
    <property type="protein sequence ID" value="AEK30853.1"/>
    <property type="molecule type" value="Genomic_DNA"/>
</dbReference>
<evidence type="ECO:0000313" key="2">
    <source>
        <dbReference type="EMBL" id="AEK30853.1"/>
    </source>
</evidence>
<dbReference type="InterPro" id="IPR029044">
    <property type="entry name" value="Nucleotide-diphossugar_trans"/>
</dbReference>
<proteinExistence type="predicted"/>
<protein>
    <submittedName>
        <fullName evidence="2">Hexosyltransferase</fullName>
        <ecNumber evidence="2">2.4.1.-</ecNumber>
    </submittedName>
</protein>
<dbReference type="InterPro" id="IPR001173">
    <property type="entry name" value="Glyco_trans_2-like"/>
</dbReference>
<dbReference type="Proteomes" id="UP000008394">
    <property type="component" value="Chromosome"/>
</dbReference>
<dbReference type="EC" id="2.4.1.-" evidence="2"/>
<dbReference type="KEGG" id="bnm:BALAC2494_01347"/>
<keyword evidence="2" id="KW-0808">Transferase</keyword>
<gene>
    <name evidence="2" type="ORF">BALAC2494_01347</name>
</gene>
<dbReference type="PANTHER" id="PTHR43685:SF13">
    <property type="entry name" value="O ANTIGEN BIOSYNTHESIS RHAMNOSYLTRANSFERASE RFBN"/>
    <property type="match status" value="1"/>
</dbReference>
<dbReference type="PANTHER" id="PTHR43685">
    <property type="entry name" value="GLYCOSYLTRANSFERASE"/>
    <property type="match status" value="1"/>
</dbReference>
<dbReference type="SUPFAM" id="SSF53448">
    <property type="entry name" value="Nucleotide-diphospho-sugar transferases"/>
    <property type="match status" value="1"/>
</dbReference>
<evidence type="ECO:0000259" key="1">
    <source>
        <dbReference type="Pfam" id="PF00535"/>
    </source>
</evidence>
<dbReference type="InterPro" id="IPR050834">
    <property type="entry name" value="Glycosyltransf_2"/>
</dbReference>
<reference evidence="2 3" key="1">
    <citation type="journal article" date="2011" name="J. Bacteriol.">
        <title>Genome Sequence of the Probiotic Strain Bifidobacterium animalis subsp. lactis CNCM I-2494.</title>
        <authorList>
            <person name="Chervaux C."/>
            <person name="Grimaldi C."/>
            <person name="Bolotin A."/>
            <person name="Quinquis B."/>
            <person name="Legrain-Raspaud S."/>
            <person name="van Hylckama Vlieg J.E."/>
            <person name="Denariaz G."/>
            <person name="Smokvina T."/>
        </authorList>
    </citation>
    <scope>NUCLEOTIDE SEQUENCE [LARGE SCALE GENOMIC DNA]</scope>
    <source>
        <strain evidence="2 3">CNCM I-2494</strain>
    </source>
</reference>
<feature type="domain" description="Glycosyltransferase 2-like" evidence="1">
    <location>
        <begin position="12"/>
        <end position="178"/>
    </location>
</feature>
<name>A0A806FJ46_BIFAN</name>
<dbReference type="Gene3D" id="3.90.550.10">
    <property type="entry name" value="Spore Coat Polysaccharide Biosynthesis Protein SpsA, Chain A"/>
    <property type="match status" value="1"/>
</dbReference>
<dbReference type="GO" id="GO:0016757">
    <property type="term" value="F:glycosyltransferase activity"/>
    <property type="evidence" value="ECO:0007669"/>
    <property type="project" value="UniProtKB-KW"/>
</dbReference>
<sequence length="300" mass="33393">MGGNELVDGAISVIVPTLNAGRQIDTLLTRLEQQTRKPDEIIVVDSSSEDITQEMIKRHPEVKLIVIDRKNFNHGGTRDAMLRESTGDFVLFLTQDAMPSGNDYIAKIVAPFADDEVALVYGRQLPRKDARPAEALVRKYSYGDESMVITKADIPSLGIKAFHSTDVCAAYRRTAYLEVGGFETDVLTNEDMFIAARFLHAGWKIVYEANATVIHSHNFTFKQQYKRNYIQGVEIAKHKDILGDASLSGEGFSLVKYTLGGLLRQGHVIEAMRFTVDCGFRLIGNRNGQRAAAKSHGRKE</sequence>
<keyword evidence="2" id="KW-0328">Glycosyltransferase</keyword>
<accession>A0A806FJ46</accession>